<feature type="transmembrane region" description="Helical" evidence="8">
    <location>
        <begin position="147"/>
        <end position="165"/>
    </location>
</feature>
<dbReference type="GO" id="GO:0005524">
    <property type="term" value="F:ATP binding"/>
    <property type="evidence" value="ECO:0007669"/>
    <property type="project" value="UniProtKB-KW"/>
</dbReference>
<dbReference type="PROSITE" id="PS50893">
    <property type="entry name" value="ABC_TRANSPORTER_2"/>
    <property type="match status" value="1"/>
</dbReference>
<dbReference type="STRING" id="1396826.PHA8399_03784"/>
<feature type="domain" description="ABC transmembrane type-1" evidence="10">
    <location>
        <begin position="15"/>
        <end position="291"/>
    </location>
</feature>
<dbReference type="Pfam" id="PF00664">
    <property type="entry name" value="ABC_membrane"/>
    <property type="match status" value="1"/>
</dbReference>
<dbReference type="InterPro" id="IPR036640">
    <property type="entry name" value="ABC1_TM_sf"/>
</dbReference>
<comment type="subcellular location">
    <subcellularLocation>
        <location evidence="1">Cell membrane</location>
        <topology evidence="1">Multi-pass membrane protein</topology>
    </subcellularLocation>
</comment>
<feature type="region of interest" description="Disordered" evidence="7">
    <location>
        <begin position="555"/>
        <end position="592"/>
    </location>
</feature>
<sequence length="592" mass="62744">MKVRRVFDGQRGVLAAIFMASIFVNLLVLTAPLYMLQLFARVMASGSIPTLIALTTGAAIALVFFFLFDMIRQRLVARLGSRLEARLSPVVLDGMISGRLPPHLARAEPIRDIQELRGFVTSPVFLALLDAPWSVIFLALIFMFSPVLGAVALVGIALLFSLGLLSEMMARKPLETAGKQAAETNAAVAEMMANAGLIHAMGKTAPLIRRWQLKAFSALVFNTLATDRVALMTSLAKAVRMGLQIAVLGVGVVLVINSQLTPGLMIASSILLGRAAAPVEQSIAGWRGFLKARGAHGRLNDFLAHLGAAPERLELPAPEGRLSVENATVVLPGRPDPVLLDITLELKPGQSLGLIGPSGAGKTTLAHALAGLQPLVRGHIRIDDAALTDWDPAQIGQHIGFLPQRVELFQGTVAENIALMDPDAKPSDVVAAAKLAQVHEMILALPGGYNAEVGPRGEFLSAGQRQRIGLARAFFGDRKLIVLDEPNANLDPEGEEALATAIEEACARGAAVVAVTHRLSLLRRVSHAALLQQGRIARFGEARQVIEAAAQPMAAARTHQDDPKIAPFRHRNAEGGGTGPTADAPGHKGASA</sequence>
<dbReference type="InterPro" id="IPR011527">
    <property type="entry name" value="ABC1_TM_dom"/>
</dbReference>
<name>A0A0P1HDM5_9RHOB</name>
<dbReference type="GO" id="GO:0030253">
    <property type="term" value="P:protein secretion by the type I secretion system"/>
    <property type="evidence" value="ECO:0007669"/>
    <property type="project" value="InterPro"/>
</dbReference>
<proteinExistence type="predicted"/>
<evidence type="ECO:0000256" key="5">
    <source>
        <dbReference type="ARBA" id="ARBA00022989"/>
    </source>
</evidence>
<keyword evidence="6 8" id="KW-0472">Membrane</keyword>
<dbReference type="SUPFAM" id="SSF52540">
    <property type="entry name" value="P-loop containing nucleoside triphosphate hydrolases"/>
    <property type="match status" value="1"/>
</dbReference>
<keyword evidence="3" id="KW-0547">Nucleotide-binding</keyword>
<dbReference type="GO" id="GO:0034040">
    <property type="term" value="F:ATPase-coupled lipid transmembrane transporter activity"/>
    <property type="evidence" value="ECO:0007669"/>
    <property type="project" value="TreeGrafter"/>
</dbReference>
<organism evidence="11 12">
    <name type="scientific">Leisingera aquaemixtae</name>
    <dbReference type="NCBI Taxonomy" id="1396826"/>
    <lineage>
        <taxon>Bacteria</taxon>
        <taxon>Pseudomonadati</taxon>
        <taxon>Pseudomonadota</taxon>
        <taxon>Alphaproteobacteria</taxon>
        <taxon>Rhodobacterales</taxon>
        <taxon>Roseobacteraceae</taxon>
        <taxon>Leisingera</taxon>
    </lineage>
</organism>
<dbReference type="InterPro" id="IPR003593">
    <property type="entry name" value="AAA+_ATPase"/>
</dbReference>
<evidence type="ECO:0000256" key="4">
    <source>
        <dbReference type="ARBA" id="ARBA00022840"/>
    </source>
</evidence>
<dbReference type="InterPro" id="IPR039421">
    <property type="entry name" value="Type_1_exporter"/>
</dbReference>
<keyword evidence="2 8" id="KW-0812">Transmembrane</keyword>
<dbReference type="PANTHER" id="PTHR24221">
    <property type="entry name" value="ATP-BINDING CASSETTE SUB-FAMILY B"/>
    <property type="match status" value="1"/>
</dbReference>
<dbReference type="SUPFAM" id="SSF90123">
    <property type="entry name" value="ABC transporter transmembrane region"/>
    <property type="match status" value="1"/>
</dbReference>
<dbReference type="GO" id="GO:0016887">
    <property type="term" value="F:ATP hydrolysis activity"/>
    <property type="evidence" value="ECO:0007669"/>
    <property type="project" value="InterPro"/>
</dbReference>
<feature type="transmembrane region" description="Helical" evidence="8">
    <location>
        <begin position="48"/>
        <end position="68"/>
    </location>
</feature>
<dbReference type="GO" id="GO:0140359">
    <property type="term" value="F:ABC-type transporter activity"/>
    <property type="evidence" value="ECO:0007669"/>
    <property type="project" value="InterPro"/>
</dbReference>
<dbReference type="GO" id="GO:0030256">
    <property type="term" value="C:type I protein secretion system complex"/>
    <property type="evidence" value="ECO:0007669"/>
    <property type="project" value="InterPro"/>
</dbReference>
<dbReference type="InterPro" id="IPR027417">
    <property type="entry name" value="P-loop_NTPase"/>
</dbReference>
<dbReference type="AlphaFoldDB" id="A0A0P1HDM5"/>
<evidence type="ECO:0000259" key="10">
    <source>
        <dbReference type="PROSITE" id="PS50929"/>
    </source>
</evidence>
<dbReference type="PROSITE" id="PS50929">
    <property type="entry name" value="ABC_TM1F"/>
    <property type="match status" value="1"/>
</dbReference>
<dbReference type="Gene3D" id="1.20.1560.10">
    <property type="entry name" value="ABC transporter type 1, transmembrane domain"/>
    <property type="match status" value="1"/>
</dbReference>
<feature type="transmembrane region" description="Helical" evidence="8">
    <location>
        <begin position="12"/>
        <end position="36"/>
    </location>
</feature>
<feature type="transmembrane region" description="Helical" evidence="8">
    <location>
        <begin position="238"/>
        <end position="256"/>
    </location>
</feature>
<evidence type="ECO:0000256" key="7">
    <source>
        <dbReference type="SAM" id="MobiDB-lite"/>
    </source>
</evidence>
<dbReference type="PROSITE" id="PS00211">
    <property type="entry name" value="ABC_TRANSPORTER_1"/>
    <property type="match status" value="1"/>
</dbReference>
<reference evidence="11 12" key="1">
    <citation type="submission" date="2015-09" db="EMBL/GenBank/DDBJ databases">
        <authorList>
            <consortium name="Swine Surveillance"/>
        </authorList>
    </citation>
    <scope>NUCLEOTIDE SEQUENCE [LARGE SCALE GENOMIC DNA]</scope>
    <source>
        <strain evidence="11 12">CECT 8399</strain>
    </source>
</reference>
<evidence type="ECO:0000256" key="3">
    <source>
        <dbReference type="ARBA" id="ARBA00022741"/>
    </source>
</evidence>
<dbReference type="InterPro" id="IPR017871">
    <property type="entry name" value="ABC_transporter-like_CS"/>
</dbReference>
<dbReference type="Pfam" id="PF00005">
    <property type="entry name" value="ABC_tran"/>
    <property type="match status" value="1"/>
</dbReference>
<dbReference type="InterPro" id="IPR003439">
    <property type="entry name" value="ABC_transporter-like_ATP-bd"/>
</dbReference>
<evidence type="ECO:0000313" key="12">
    <source>
        <dbReference type="Proteomes" id="UP000051326"/>
    </source>
</evidence>
<evidence type="ECO:0000256" key="8">
    <source>
        <dbReference type="SAM" id="Phobius"/>
    </source>
</evidence>
<dbReference type="NCBIfam" id="TIGR01842">
    <property type="entry name" value="type_I_sec_PrtD"/>
    <property type="match status" value="1"/>
</dbReference>
<dbReference type="EMBL" id="CYSR01000032">
    <property type="protein sequence ID" value="CUI01638.1"/>
    <property type="molecule type" value="Genomic_DNA"/>
</dbReference>
<dbReference type="InterPro" id="IPR010128">
    <property type="entry name" value="ATPase_T1SS_PrtD-like"/>
</dbReference>
<dbReference type="SMART" id="SM00382">
    <property type="entry name" value="AAA"/>
    <property type="match status" value="1"/>
</dbReference>
<dbReference type="GO" id="GO:0005886">
    <property type="term" value="C:plasma membrane"/>
    <property type="evidence" value="ECO:0007669"/>
    <property type="project" value="UniProtKB-SubCell"/>
</dbReference>
<evidence type="ECO:0000313" key="11">
    <source>
        <dbReference type="EMBL" id="CUI01638.1"/>
    </source>
</evidence>
<dbReference type="Proteomes" id="UP000051326">
    <property type="component" value="Unassembled WGS sequence"/>
</dbReference>
<keyword evidence="5 8" id="KW-1133">Transmembrane helix</keyword>
<protein>
    <submittedName>
        <fullName evidence="11">Type I secretion system ATP-binding protein PrsD</fullName>
    </submittedName>
</protein>
<gene>
    <name evidence="11" type="primary">prsD_2</name>
    <name evidence="11" type="ORF">PHA8399_03784</name>
</gene>
<evidence type="ECO:0000256" key="2">
    <source>
        <dbReference type="ARBA" id="ARBA00022692"/>
    </source>
</evidence>
<evidence type="ECO:0000259" key="9">
    <source>
        <dbReference type="PROSITE" id="PS50893"/>
    </source>
</evidence>
<evidence type="ECO:0000256" key="6">
    <source>
        <dbReference type="ARBA" id="ARBA00023136"/>
    </source>
</evidence>
<dbReference type="Gene3D" id="3.40.50.300">
    <property type="entry name" value="P-loop containing nucleotide triphosphate hydrolases"/>
    <property type="match status" value="1"/>
</dbReference>
<feature type="domain" description="ABC transporter" evidence="9">
    <location>
        <begin position="322"/>
        <end position="558"/>
    </location>
</feature>
<dbReference type="PANTHER" id="PTHR24221:SF654">
    <property type="entry name" value="ATP-BINDING CASSETTE SUB-FAMILY B MEMBER 6"/>
    <property type="match status" value="1"/>
</dbReference>
<feature type="transmembrane region" description="Helical" evidence="8">
    <location>
        <begin position="119"/>
        <end position="141"/>
    </location>
</feature>
<dbReference type="RefSeq" id="WP_058287637.1">
    <property type="nucleotide sequence ID" value="NZ_CYSR01000032.1"/>
</dbReference>
<accession>A0A0P1HDM5</accession>
<evidence type="ECO:0000256" key="1">
    <source>
        <dbReference type="ARBA" id="ARBA00004651"/>
    </source>
</evidence>
<keyword evidence="4 11" id="KW-0067">ATP-binding</keyword>